<feature type="compositionally biased region" description="Acidic residues" evidence="2">
    <location>
        <begin position="618"/>
        <end position="633"/>
    </location>
</feature>
<dbReference type="PANTHER" id="PTHR15954:SF4">
    <property type="entry name" value="VACUOLAR PROTEIN SORTING-ASSOCIATED PROTEIN 51 HOMOLOG"/>
    <property type="match status" value="1"/>
</dbReference>
<gene>
    <name evidence="3" type="ORF">PAUS00366_LOCUS9772</name>
</gene>
<proteinExistence type="inferred from homology"/>
<feature type="compositionally biased region" description="Basic and acidic residues" evidence="2">
    <location>
        <begin position="10"/>
        <end position="19"/>
    </location>
</feature>
<dbReference type="AlphaFoldDB" id="A0A7S4AIY6"/>
<feature type="compositionally biased region" description="Polar residues" evidence="2">
    <location>
        <begin position="589"/>
        <end position="602"/>
    </location>
</feature>
<evidence type="ECO:0008006" key="4">
    <source>
        <dbReference type="Google" id="ProtNLM"/>
    </source>
</evidence>
<name>A0A7S4AIY6_9STRA</name>
<feature type="region of interest" description="Disordered" evidence="2">
    <location>
        <begin position="492"/>
        <end position="519"/>
    </location>
</feature>
<dbReference type="GO" id="GO:0032456">
    <property type="term" value="P:endocytic recycling"/>
    <property type="evidence" value="ECO:0007669"/>
    <property type="project" value="TreeGrafter"/>
</dbReference>
<dbReference type="EMBL" id="HBIX01013198">
    <property type="protein sequence ID" value="CAE0717020.1"/>
    <property type="molecule type" value="Transcribed_RNA"/>
</dbReference>
<feature type="compositionally biased region" description="Basic residues" evidence="2">
    <location>
        <begin position="110"/>
        <end position="126"/>
    </location>
</feature>
<comment type="similarity">
    <text evidence="1">Belongs to the VPS51 family.</text>
</comment>
<dbReference type="GO" id="GO:0007041">
    <property type="term" value="P:lysosomal transport"/>
    <property type="evidence" value="ECO:0007669"/>
    <property type="project" value="TreeGrafter"/>
</dbReference>
<organism evidence="3">
    <name type="scientific">Pseudo-nitzschia australis</name>
    <dbReference type="NCBI Taxonomy" id="44445"/>
    <lineage>
        <taxon>Eukaryota</taxon>
        <taxon>Sar</taxon>
        <taxon>Stramenopiles</taxon>
        <taxon>Ochrophyta</taxon>
        <taxon>Bacillariophyta</taxon>
        <taxon>Bacillariophyceae</taxon>
        <taxon>Bacillariophycidae</taxon>
        <taxon>Bacillariales</taxon>
        <taxon>Bacillariaceae</taxon>
        <taxon>Pseudo-nitzschia</taxon>
    </lineage>
</organism>
<dbReference type="GO" id="GO:0042147">
    <property type="term" value="P:retrograde transport, endosome to Golgi"/>
    <property type="evidence" value="ECO:0007669"/>
    <property type="project" value="TreeGrafter"/>
</dbReference>
<dbReference type="Pfam" id="PF08700">
    <property type="entry name" value="VPS51_Exo84_N"/>
    <property type="match status" value="1"/>
</dbReference>
<dbReference type="GO" id="GO:0007030">
    <property type="term" value="P:Golgi organization"/>
    <property type="evidence" value="ECO:0007669"/>
    <property type="project" value="TreeGrafter"/>
</dbReference>
<feature type="region of interest" description="Disordered" evidence="2">
    <location>
        <begin position="1"/>
        <end position="138"/>
    </location>
</feature>
<dbReference type="GO" id="GO:0000938">
    <property type="term" value="C:GARP complex"/>
    <property type="evidence" value="ECO:0007669"/>
    <property type="project" value="TreeGrafter"/>
</dbReference>
<dbReference type="GO" id="GO:0048193">
    <property type="term" value="P:Golgi vesicle transport"/>
    <property type="evidence" value="ECO:0007669"/>
    <property type="project" value="TreeGrafter"/>
</dbReference>
<reference evidence="3" key="1">
    <citation type="submission" date="2021-01" db="EMBL/GenBank/DDBJ databases">
        <authorList>
            <person name="Corre E."/>
            <person name="Pelletier E."/>
            <person name="Niang G."/>
            <person name="Scheremetjew M."/>
            <person name="Finn R."/>
            <person name="Kale V."/>
            <person name="Holt S."/>
            <person name="Cochrane G."/>
            <person name="Meng A."/>
            <person name="Brown T."/>
            <person name="Cohen L."/>
        </authorList>
    </citation>
    <scope>NUCLEOTIDE SEQUENCE</scope>
    <source>
        <strain evidence="3">10249 10 AB</strain>
    </source>
</reference>
<dbReference type="GO" id="GO:0016020">
    <property type="term" value="C:membrane"/>
    <property type="evidence" value="ECO:0007669"/>
    <property type="project" value="TreeGrafter"/>
</dbReference>
<evidence type="ECO:0000313" key="3">
    <source>
        <dbReference type="EMBL" id="CAE0717020.1"/>
    </source>
</evidence>
<dbReference type="InterPro" id="IPR014812">
    <property type="entry name" value="Vps51"/>
</dbReference>
<feature type="compositionally biased region" description="Basic and acidic residues" evidence="2">
    <location>
        <begin position="34"/>
        <end position="50"/>
    </location>
</feature>
<dbReference type="GO" id="GO:0005829">
    <property type="term" value="C:cytosol"/>
    <property type="evidence" value="ECO:0007669"/>
    <property type="project" value="GOC"/>
</dbReference>
<evidence type="ECO:0000256" key="2">
    <source>
        <dbReference type="SAM" id="MobiDB-lite"/>
    </source>
</evidence>
<feature type="region of interest" description="Disordered" evidence="2">
    <location>
        <begin position="589"/>
        <end position="633"/>
    </location>
</feature>
<dbReference type="PANTHER" id="PTHR15954">
    <property type="entry name" value="VACUOLAR PROTEIN SORTING-ASSOCIATED PROTEIN 51 HOMOLOG"/>
    <property type="match status" value="1"/>
</dbReference>
<accession>A0A7S4AIY6</accession>
<evidence type="ECO:0000256" key="1">
    <source>
        <dbReference type="ARBA" id="ARBA00006080"/>
    </source>
</evidence>
<feature type="compositionally biased region" description="Low complexity" evidence="2">
    <location>
        <begin position="57"/>
        <end position="70"/>
    </location>
</feature>
<sequence length="1199" mass="131350">MSGPPPNDDGDNHNNHSDDSFSSDSDDEFLTLRGDGKGVDREALVRKKLLESFYGKSNDVAGSGNGSDDSSSSDDDSDTMDGMAGIDQEEDHDGFGSNANINSNNNSNHFSRRSRQMHRRRRRRSNRTLPISNGNGGDADLDSVQFDVVKHTERYVLQSSVHPLLETEESLACQVRTLDSSMQTLVYENYSRFIEATDAVRNIGVNVQCNAGNLQKLSSSVKVVGETARDIETNCGKLRDSVVEKLRTKRLLQRLESLLKLPSTLRESIGGGRYRWATKSYLKAYAILNKQSDGFESLQRIEQECHEIMEALLEDAKNKLIHWSGNYNVTASGMVGGDQHEDTYMYDDHDHMNGNDEYMGANPNGTANETDFNDIGANRSSSISMEDPPDPPDTVAGIFECAGTPVLILNHQLQKSTSMATTTTTSTSTNGIAPNIDRRAGQVDFNTGLSAEECQEMSLDACLRLIERFLDTHHIELQEALLTASGSENLEKNAAAPLPGDTTQSPPANDGAAGSGSGSRLIPTNVLDSVLEASALYSVTFPTTNGRSSELLSKFVSTAFYSFLQHVRTALLEQSAQTAYPKYLQRSISKDGNTGAADSSTRSFHRQESVRTNSSNLVDDDDTGDNDDDEGQNSEDQAYEHIANAMALLLESVQQFSSALALPEVAIDAELASSLVEQTVSLSEAMVRRRVDQKFFVLRFRVLQNCLAPFCRQALENDPTGSAGETIQERIDRVVQMASVALSDSSQLVDDTVRSILSSNTNNSNSSNNNATLKTAVEQSTARFAAWLAVALEILAGCESSEPKYVLDIMPEDPEDRENEKAVTNIINPALFRHSYDNIDNDLTELVENVMSELLEELDELAGAAANNDGSSAKSYLTLAIAEMCRLAQRTVVDDINQSIATHTGSINKRRNIKAADGLFATTLAVGGPGNVDTNSTNNKDPNSMRFRLAASRVLGLYAMNRGSEAGELLSSDLFELSRDEAEEEAMGPRVGASSLLTVVKSTAFDCAGLFGGPKRAGPVPESLEDEYVSLTMARHNQGIRSTLAIDVERMFAEKLFAYPHPFENFGFDRNLVVYQVLKVAFKALREDVRLVRFTNQGYRQLLVDVEFLKFMMPHYVKDEELIDHSTTNPITSLESILTEAIKTAKERCDSSAMLQDGAVEINQARAVIRDFMATNGGNDGLMSQFTISEEDDEETNTN</sequence>
<protein>
    <recommendedName>
        <fullName evidence="4">Vacuolar protein sorting-associated protein 51 homolog</fullName>
    </recommendedName>
</protein>
<dbReference type="GO" id="GO:1990745">
    <property type="term" value="C:EARP complex"/>
    <property type="evidence" value="ECO:0007669"/>
    <property type="project" value="TreeGrafter"/>
</dbReference>
<feature type="compositionally biased region" description="Low complexity" evidence="2">
    <location>
        <begin position="97"/>
        <end position="109"/>
    </location>
</feature>